<evidence type="ECO:0000313" key="2">
    <source>
        <dbReference type="Proteomes" id="UP001062846"/>
    </source>
</evidence>
<protein>
    <submittedName>
        <fullName evidence="1">Uncharacterized protein</fullName>
    </submittedName>
</protein>
<reference evidence="1" key="1">
    <citation type="submission" date="2022-02" db="EMBL/GenBank/DDBJ databases">
        <title>Plant Genome Project.</title>
        <authorList>
            <person name="Zhang R.-G."/>
        </authorList>
    </citation>
    <scope>NUCLEOTIDE SEQUENCE</scope>
    <source>
        <strain evidence="1">AT1</strain>
    </source>
</reference>
<name>A0ACC0NAT2_RHOML</name>
<dbReference type="Proteomes" id="UP001062846">
    <property type="component" value="Chromosome 6"/>
</dbReference>
<proteinExistence type="predicted"/>
<keyword evidence="2" id="KW-1185">Reference proteome</keyword>
<evidence type="ECO:0000313" key="1">
    <source>
        <dbReference type="EMBL" id="KAI8550417.1"/>
    </source>
</evidence>
<sequence>MAETANYPVKNEVGCGFITSIFNRKRYLKTLPKTSDRTSANRPSTQIITEGRNNGVNSVNPPAEVDAKPSPNPPAANSMPSNCGHQNKKARPSDASRSSTSPSNNSGPKRASKAPEAENLRVVKRVPTYTSTELSLVPVEPRKSDSSASLIRTSSGKKILIGQLGNLKPPARRNPPLMSKGPALVKKLDPEVAKSMGNEKYKQGRFEEALALYDRAISLDSSKASYHSNKSAALIGLGRLIEAAVECSEAVRIEPSYLRAHFRLATLYLRLGEPEKALHHYERSGLNANTKEIINAEALKTHLNECSKATELGDWKSLLKESRSAVVFGADSAPQINAMQVHALLKLHRHQEAQNMFQKAPKFNINSCSRFFGRAYGAYLLTIQAQIHMVVGRFEDALASSKQAVRLDSSEKVIAVLKRAEAIVLARSNGNQLFKASRFSEASAAYSEGLDHEAYNAILLCNRAACLSKLGLFEKGAEDCTVALTVQPSYSKARLRRANCNAKLERWEAAIQDYEVLIRETPGDEEVGKALFEARIQLKKQCGEEDTKDMKFGSNLVIISSNESFRHFVTAPGMSVVLFCDKIRHKNVFQLMEQVCKGFPSVNFLKVEIEDHPYLAKTEGVSSIPAFKIYKNGSKVKDIIGNNRELLESSVKLYNS</sequence>
<gene>
    <name evidence="1" type="ORF">RHMOL_Rhmol06G0104700</name>
</gene>
<accession>A0ACC0NAT2</accession>
<dbReference type="EMBL" id="CM046393">
    <property type="protein sequence ID" value="KAI8550417.1"/>
    <property type="molecule type" value="Genomic_DNA"/>
</dbReference>
<comment type="caution">
    <text evidence="1">The sequence shown here is derived from an EMBL/GenBank/DDBJ whole genome shotgun (WGS) entry which is preliminary data.</text>
</comment>
<organism evidence="1 2">
    <name type="scientific">Rhododendron molle</name>
    <name type="common">Chinese azalea</name>
    <name type="synonym">Azalea mollis</name>
    <dbReference type="NCBI Taxonomy" id="49168"/>
    <lineage>
        <taxon>Eukaryota</taxon>
        <taxon>Viridiplantae</taxon>
        <taxon>Streptophyta</taxon>
        <taxon>Embryophyta</taxon>
        <taxon>Tracheophyta</taxon>
        <taxon>Spermatophyta</taxon>
        <taxon>Magnoliopsida</taxon>
        <taxon>eudicotyledons</taxon>
        <taxon>Gunneridae</taxon>
        <taxon>Pentapetalae</taxon>
        <taxon>asterids</taxon>
        <taxon>Ericales</taxon>
        <taxon>Ericaceae</taxon>
        <taxon>Ericoideae</taxon>
        <taxon>Rhodoreae</taxon>
        <taxon>Rhododendron</taxon>
    </lineage>
</organism>